<name>A0A382P308_9ZZZZ</name>
<dbReference type="EMBL" id="UINC01103669">
    <property type="protein sequence ID" value="SVC66221.1"/>
    <property type="molecule type" value="Genomic_DNA"/>
</dbReference>
<feature type="non-terminal residue" evidence="1">
    <location>
        <position position="1"/>
    </location>
</feature>
<protein>
    <recommendedName>
        <fullName evidence="2">Luciferase-like domain-containing protein</fullName>
    </recommendedName>
</protein>
<sequence length="54" mass="6113">EVFTSTGGIEDIDREIERFKAFEAAGQTQLSLRLHDDPMQALDLIGQKVIPHFK</sequence>
<accession>A0A382P308</accession>
<organism evidence="1">
    <name type="scientific">marine metagenome</name>
    <dbReference type="NCBI Taxonomy" id="408172"/>
    <lineage>
        <taxon>unclassified sequences</taxon>
        <taxon>metagenomes</taxon>
        <taxon>ecological metagenomes</taxon>
    </lineage>
</organism>
<dbReference type="AlphaFoldDB" id="A0A382P308"/>
<proteinExistence type="predicted"/>
<evidence type="ECO:0008006" key="2">
    <source>
        <dbReference type="Google" id="ProtNLM"/>
    </source>
</evidence>
<evidence type="ECO:0000313" key="1">
    <source>
        <dbReference type="EMBL" id="SVC66221.1"/>
    </source>
</evidence>
<gene>
    <name evidence="1" type="ORF">METZ01_LOCUS319075</name>
</gene>
<reference evidence="1" key="1">
    <citation type="submission" date="2018-05" db="EMBL/GenBank/DDBJ databases">
        <authorList>
            <person name="Lanie J.A."/>
            <person name="Ng W.-L."/>
            <person name="Kazmierczak K.M."/>
            <person name="Andrzejewski T.M."/>
            <person name="Davidsen T.M."/>
            <person name="Wayne K.J."/>
            <person name="Tettelin H."/>
            <person name="Glass J.I."/>
            <person name="Rusch D."/>
            <person name="Podicherti R."/>
            <person name="Tsui H.-C.T."/>
            <person name="Winkler M.E."/>
        </authorList>
    </citation>
    <scope>NUCLEOTIDE SEQUENCE</scope>
</reference>